<feature type="region of interest" description="Disordered" evidence="1">
    <location>
        <begin position="978"/>
        <end position="1018"/>
    </location>
</feature>
<feature type="compositionally biased region" description="Gly residues" evidence="1">
    <location>
        <begin position="729"/>
        <end position="746"/>
    </location>
</feature>
<sequence length="1041" mass="105263">MPPWRDRDRLRLGLSNLLRTKNRGLLLALLLLAASAALGMASNKAGTSGSPAASQPHQTPASASAESGAARSAEAAAGERADLGATAAGLLDPRSWDIAAPLVILEEDKSAHNKKPHVHLPACKELSSDGSHAAEAEACPSHLHHSRYLPGAPLGPALDLMRGAAGALARKLAALRAAVGRSLHGAEEAAARAVGEMGAEMRSPEAWEENPWVAREVNQLLEEREQHAHETHAQAPEQALQGGASEAEVATKQQQQQKPKAPLQECPAALRAGLAAAAGVDRRVRALMRELRDLVRTLERLAGTPTNVGSPCPLQPLADGLSSARHHMDDLKLELETGLPVYQPDVTAEPARGEQAAAADNGAKKTDATHGAPTAEAPPAVAVAALGPWLVAVVERAGQELGTAEDLVRSALGYGKHGAGATAHSIMSDALVRVHDALLLLRDTAAPPPLLPSGPGTASAAAAAAAAPIGSAKRTAAARGGVGGGGDGCSELRMPATGLPPEAHLPTLGDLPPEAADAARLLLQLPPATLVVVGRDALVEARDWALRLRNLAAFPAATAQTGSEHPGAGAGSPAAHGSDEALEALESLNARYDAVSAIAEAAAFELERLAAAVEGTEPATAATTSPDGTGPRQHACAAVEALLACRDHLTRWQADQAGAGGAAAAGASGDGSAAEGEEGGKRLLGLLPRPLVQAVWSRAVRFVSALGLTGHSTSSHQAGGNVGEAAAGSGAGGAESAGGKPAGGHGWFSKPAGAHAQAVPVAVVDEGDGLVAACGEELCQLAFDDDAAQPRSVQEQQQQKQRGVPAPDSVRGEGAEAEGAAPGAHVPAPPALRLTQPLRAVMRRTGEALAAAHDAIVRGTAARRPDPSAGAPPPSAQREQALVTATPPPPAPPPPAHEAPTPLPEQLESDALQPPAPAAMPVEEESQPEERAYAGPPGDAGGSRQGRPYGGGEHLFGGVRGIADYLWAPLRALRGRMAGGAGDHHPHGGNGGGDGGPHQEGGGGGEGGGEEAVADTAAELDARLRAKWNDAVSMLDHSEQE</sequence>
<dbReference type="OrthoDB" id="551170at2759"/>
<feature type="region of interest" description="Disordered" evidence="1">
    <location>
        <begin position="861"/>
        <end position="951"/>
    </location>
</feature>
<dbReference type="AlphaFoldDB" id="A0A150FUU3"/>
<dbReference type="EMBL" id="LSYV01000515">
    <property type="protein sequence ID" value="KXZ41367.1"/>
    <property type="molecule type" value="Genomic_DNA"/>
</dbReference>
<keyword evidence="3" id="KW-1185">Reference proteome</keyword>
<organism evidence="2 3">
    <name type="scientific">Gonium pectorale</name>
    <name type="common">Green alga</name>
    <dbReference type="NCBI Taxonomy" id="33097"/>
    <lineage>
        <taxon>Eukaryota</taxon>
        <taxon>Viridiplantae</taxon>
        <taxon>Chlorophyta</taxon>
        <taxon>core chlorophytes</taxon>
        <taxon>Chlorophyceae</taxon>
        <taxon>CS clade</taxon>
        <taxon>Chlamydomonadales</taxon>
        <taxon>Volvocaceae</taxon>
        <taxon>Gonium</taxon>
    </lineage>
</organism>
<feature type="compositionally biased region" description="Pro residues" evidence="1">
    <location>
        <begin position="886"/>
        <end position="903"/>
    </location>
</feature>
<reference evidence="3" key="1">
    <citation type="journal article" date="2016" name="Nat. Commun.">
        <title>The Gonium pectorale genome demonstrates co-option of cell cycle regulation during the evolution of multicellularity.</title>
        <authorList>
            <person name="Hanschen E.R."/>
            <person name="Marriage T.N."/>
            <person name="Ferris P.J."/>
            <person name="Hamaji T."/>
            <person name="Toyoda A."/>
            <person name="Fujiyama A."/>
            <person name="Neme R."/>
            <person name="Noguchi H."/>
            <person name="Minakuchi Y."/>
            <person name="Suzuki M."/>
            <person name="Kawai-Toyooka H."/>
            <person name="Smith D.R."/>
            <person name="Sparks H."/>
            <person name="Anderson J."/>
            <person name="Bakaric R."/>
            <person name="Luria V."/>
            <person name="Karger A."/>
            <person name="Kirschner M.W."/>
            <person name="Durand P.M."/>
            <person name="Michod R.E."/>
            <person name="Nozaki H."/>
            <person name="Olson B.J."/>
        </authorList>
    </citation>
    <scope>NUCLEOTIDE SEQUENCE [LARGE SCALE GENOMIC DNA]</scope>
    <source>
        <strain evidence="3">NIES-2863</strain>
    </source>
</reference>
<dbReference type="Proteomes" id="UP000075714">
    <property type="component" value="Unassembled WGS sequence"/>
</dbReference>
<feature type="region of interest" description="Disordered" evidence="1">
    <location>
        <begin position="349"/>
        <end position="374"/>
    </location>
</feature>
<comment type="caution">
    <text evidence="2">The sequence shown here is derived from an EMBL/GenBank/DDBJ whole genome shotgun (WGS) entry which is preliminary data.</text>
</comment>
<gene>
    <name evidence="2" type="ORF">GPECTOR_518g497</name>
</gene>
<evidence type="ECO:0000313" key="2">
    <source>
        <dbReference type="EMBL" id="KXZ41367.1"/>
    </source>
</evidence>
<protein>
    <submittedName>
        <fullName evidence="2">Uncharacterized protein</fullName>
    </submittedName>
</protein>
<dbReference type="STRING" id="33097.A0A150FUU3"/>
<proteinExistence type="predicted"/>
<feature type="compositionally biased region" description="Gly residues" evidence="1">
    <location>
        <begin position="988"/>
        <end position="1007"/>
    </location>
</feature>
<evidence type="ECO:0000256" key="1">
    <source>
        <dbReference type="SAM" id="MobiDB-lite"/>
    </source>
</evidence>
<feature type="compositionally biased region" description="Gly residues" evidence="1">
    <location>
        <begin position="938"/>
        <end position="951"/>
    </location>
</feature>
<feature type="region of interest" description="Disordered" evidence="1">
    <location>
        <begin position="789"/>
        <end position="832"/>
    </location>
</feature>
<feature type="compositionally biased region" description="Low complexity" evidence="1">
    <location>
        <begin position="817"/>
        <end position="826"/>
    </location>
</feature>
<feature type="region of interest" description="Disordered" evidence="1">
    <location>
        <begin position="226"/>
        <end position="262"/>
    </location>
</feature>
<feature type="compositionally biased region" description="Polar residues" evidence="1">
    <location>
        <begin position="46"/>
        <end position="60"/>
    </location>
</feature>
<feature type="region of interest" description="Disordered" evidence="1">
    <location>
        <begin position="42"/>
        <end position="77"/>
    </location>
</feature>
<feature type="region of interest" description="Disordered" evidence="1">
    <location>
        <begin position="711"/>
        <end position="748"/>
    </location>
</feature>
<evidence type="ECO:0000313" key="3">
    <source>
        <dbReference type="Proteomes" id="UP000075714"/>
    </source>
</evidence>
<accession>A0A150FUU3</accession>
<feature type="compositionally biased region" description="Low complexity" evidence="1">
    <location>
        <begin position="61"/>
        <end position="76"/>
    </location>
</feature>
<name>A0A150FUU3_GONPE</name>
<feature type="compositionally biased region" description="Low complexity" evidence="1">
    <location>
        <begin position="349"/>
        <end position="359"/>
    </location>
</feature>